<proteinExistence type="predicted"/>
<feature type="region of interest" description="Disordered" evidence="1">
    <location>
        <begin position="73"/>
        <end position="143"/>
    </location>
</feature>
<gene>
    <name evidence="2" type="ORF">C1SCF055_LOCUS26643</name>
</gene>
<evidence type="ECO:0000313" key="4">
    <source>
        <dbReference type="Proteomes" id="UP001152797"/>
    </source>
</evidence>
<comment type="caution">
    <text evidence="2">The sequence shown here is derived from an EMBL/GenBank/DDBJ whole genome shotgun (WGS) entry which is preliminary data.</text>
</comment>
<sequence>MGQFNTEMAKLRKEYNYHQLEWMARLRKILTLEKFSVDAKEQFANLLDKYFTQHLVEPADQDAEMEKVLNAQPDHEVMEVADDSQVLDSQPMRSDDEAASDPPSDAEQDSQVLDSQPMRSDDSASDPSSDAEPKSKKAKNEEP</sequence>
<feature type="compositionally biased region" description="Polar residues" evidence="1">
    <location>
        <begin position="109"/>
        <end position="118"/>
    </location>
</feature>
<dbReference type="EMBL" id="CAMXCT020002797">
    <property type="protein sequence ID" value="CAL1153906.1"/>
    <property type="molecule type" value="Genomic_DNA"/>
</dbReference>
<name>A0A9P1D051_9DINO</name>
<evidence type="ECO:0000256" key="1">
    <source>
        <dbReference type="SAM" id="MobiDB-lite"/>
    </source>
</evidence>
<feature type="compositionally biased region" description="Basic and acidic residues" evidence="1">
    <location>
        <begin position="131"/>
        <end position="143"/>
    </location>
</feature>
<dbReference type="EMBL" id="CAMXCT010002797">
    <property type="protein sequence ID" value="CAI4000531.1"/>
    <property type="molecule type" value="Genomic_DNA"/>
</dbReference>
<reference evidence="3" key="2">
    <citation type="submission" date="2024-04" db="EMBL/GenBank/DDBJ databases">
        <authorList>
            <person name="Chen Y."/>
            <person name="Shah S."/>
            <person name="Dougan E. K."/>
            <person name="Thang M."/>
            <person name="Chan C."/>
        </authorList>
    </citation>
    <scope>NUCLEOTIDE SEQUENCE [LARGE SCALE GENOMIC DNA]</scope>
</reference>
<reference evidence="2" key="1">
    <citation type="submission" date="2022-10" db="EMBL/GenBank/DDBJ databases">
        <authorList>
            <person name="Chen Y."/>
            <person name="Dougan E. K."/>
            <person name="Chan C."/>
            <person name="Rhodes N."/>
            <person name="Thang M."/>
        </authorList>
    </citation>
    <scope>NUCLEOTIDE SEQUENCE</scope>
</reference>
<dbReference type="EMBL" id="CAMXCT030002797">
    <property type="protein sequence ID" value="CAL4787843.1"/>
    <property type="molecule type" value="Genomic_DNA"/>
</dbReference>
<keyword evidence="4" id="KW-1185">Reference proteome</keyword>
<dbReference type="Proteomes" id="UP001152797">
    <property type="component" value="Unassembled WGS sequence"/>
</dbReference>
<protein>
    <submittedName>
        <fullName evidence="2">Uncharacterized protein</fullName>
    </submittedName>
</protein>
<accession>A0A9P1D051</accession>
<evidence type="ECO:0000313" key="2">
    <source>
        <dbReference type="EMBL" id="CAI4000531.1"/>
    </source>
</evidence>
<organism evidence="2">
    <name type="scientific">Cladocopium goreaui</name>
    <dbReference type="NCBI Taxonomy" id="2562237"/>
    <lineage>
        <taxon>Eukaryota</taxon>
        <taxon>Sar</taxon>
        <taxon>Alveolata</taxon>
        <taxon>Dinophyceae</taxon>
        <taxon>Suessiales</taxon>
        <taxon>Symbiodiniaceae</taxon>
        <taxon>Cladocopium</taxon>
    </lineage>
</organism>
<dbReference type="AlphaFoldDB" id="A0A9P1D051"/>
<evidence type="ECO:0000313" key="3">
    <source>
        <dbReference type="EMBL" id="CAL1153906.1"/>
    </source>
</evidence>